<dbReference type="GO" id="GO:0019934">
    <property type="term" value="P:cGMP-mediated signaling"/>
    <property type="evidence" value="ECO:0007669"/>
    <property type="project" value="TreeGrafter"/>
</dbReference>
<proteinExistence type="predicted"/>
<organism evidence="2 3">
    <name type="scientific">Litoreibacter meonggei</name>
    <dbReference type="NCBI Taxonomy" id="1049199"/>
    <lineage>
        <taxon>Bacteria</taxon>
        <taxon>Pseudomonadati</taxon>
        <taxon>Pseudomonadota</taxon>
        <taxon>Alphaproteobacteria</taxon>
        <taxon>Rhodobacterales</taxon>
        <taxon>Roseobacteraceae</taxon>
        <taxon>Litoreibacter</taxon>
    </lineage>
</organism>
<evidence type="ECO:0000313" key="3">
    <source>
        <dbReference type="Proteomes" id="UP000269157"/>
    </source>
</evidence>
<reference evidence="2 3" key="1">
    <citation type="submission" date="2018-10" db="EMBL/GenBank/DDBJ databases">
        <title>Genomic Encyclopedia of Archaeal and Bacterial Type Strains, Phase II (KMG-II): from individual species to whole genera.</title>
        <authorList>
            <person name="Goeker M."/>
        </authorList>
    </citation>
    <scope>NUCLEOTIDE SEQUENCE [LARGE SCALE GENOMIC DNA]</scope>
    <source>
        <strain evidence="2 3">DSM 29466</strain>
    </source>
</reference>
<dbReference type="GO" id="GO:0008074">
    <property type="term" value="C:guanylate cyclase complex, soluble"/>
    <property type="evidence" value="ECO:0007669"/>
    <property type="project" value="TreeGrafter"/>
</dbReference>
<dbReference type="Proteomes" id="UP000269157">
    <property type="component" value="Unassembled WGS sequence"/>
</dbReference>
<gene>
    <name evidence="2" type="ORF">BCF46_1483</name>
</gene>
<dbReference type="PANTHER" id="PTHR45655:SF13">
    <property type="entry name" value="SOLUBLE GUANYLATE CYCLASE GCY-32-RELATED"/>
    <property type="match status" value="1"/>
</dbReference>
<dbReference type="GO" id="GO:0020037">
    <property type="term" value="F:heme binding"/>
    <property type="evidence" value="ECO:0007669"/>
    <property type="project" value="InterPro"/>
</dbReference>
<protein>
    <submittedName>
        <fullName evidence="2">Heme-NO-binding protein</fullName>
    </submittedName>
</protein>
<dbReference type="SUPFAM" id="SSF111126">
    <property type="entry name" value="Ligand-binding domain in the NO signalling and Golgi transport"/>
    <property type="match status" value="1"/>
</dbReference>
<comment type="caution">
    <text evidence="2">The sequence shown here is derived from an EMBL/GenBank/DDBJ whole genome shotgun (WGS) entry which is preliminary data.</text>
</comment>
<dbReference type="GO" id="GO:0004383">
    <property type="term" value="F:guanylate cyclase activity"/>
    <property type="evidence" value="ECO:0007669"/>
    <property type="project" value="TreeGrafter"/>
</dbReference>
<dbReference type="AlphaFoldDB" id="A0A497X442"/>
<evidence type="ECO:0000313" key="2">
    <source>
        <dbReference type="EMBL" id="RLJ59334.1"/>
    </source>
</evidence>
<dbReference type="OrthoDB" id="981203at2"/>
<name>A0A497X442_9RHOB</name>
<accession>A0A497X442</accession>
<dbReference type="InterPro" id="IPR038158">
    <property type="entry name" value="H-NOX_domain_sf"/>
</dbReference>
<evidence type="ECO:0000259" key="1">
    <source>
        <dbReference type="Pfam" id="PF07700"/>
    </source>
</evidence>
<feature type="domain" description="Heme NO-binding" evidence="1">
    <location>
        <begin position="2"/>
        <end position="156"/>
    </location>
</feature>
<dbReference type="InterPro" id="IPR024096">
    <property type="entry name" value="NO_sig/Golgi_transp_ligand-bd"/>
</dbReference>
<sequence length="200" mass="22274">MYGLVHRALQCFAQDIYGDALWDKVVAEAGHQLYEYEAMLPYPDDHLDDVLLALSDQLEKTPTQVLEDVGAYLVTHKRMETVRRLLRFGGTSFEEFLLSLDDLHDRVKLALPDLGLPQLEVEAHSGTSFSVLVKFDRPGFGAVLLGILRAMADDYGALVVLDLERSALGVEVIERVMVELFEAEFAADRGFGLVTEDTAT</sequence>
<dbReference type="GO" id="GO:0070482">
    <property type="term" value="P:response to oxygen levels"/>
    <property type="evidence" value="ECO:0007669"/>
    <property type="project" value="TreeGrafter"/>
</dbReference>
<dbReference type="EMBL" id="RCCE01000002">
    <property type="protein sequence ID" value="RLJ59334.1"/>
    <property type="molecule type" value="Genomic_DNA"/>
</dbReference>
<dbReference type="InterPro" id="IPR011644">
    <property type="entry name" value="Heme_NO-bd"/>
</dbReference>
<dbReference type="PANTHER" id="PTHR45655">
    <property type="entry name" value="GUANYLATE CYCLASE SOLUBLE SUBUNIT BETA-2"/>
    <property type="match status" value="1"/>
</dbReference>
<dbReference type="Pfam" id="PF07700">
    <property type="entry name" value="HNOB"/>
    <property type="match status" value="1"/>
</dbReference>
<keyword evidence="3" id="KW-1185">Reference proteome</keyword>
<dbReference type="RefSeq" id="WP_121023047.1">
    <property type="nucleotide sequence ID" value="NZ_RCCE01000002.1"/>
</dbReference>
<dbReference type="Gene3D" id="3.90.1520.10">
    <property type="entry name" value="H-NOX domain"/>
    <property type="match status" value="1"/>
</dbReference>